<dbReference type="InterPro" id="IPR009057">
    <property type="entry name" value="Homeodomain-like_sf"/>
</dbReference>
<evidence type="ECO:0000259" key="6">
    <source>
        <dbReference type="PROSITE" id="PS01124"/>
    </source>
</evidence>
<dbReference type="PANTHER" id="PTHR43280:SF2">
    <property type="entry name" value="HTH-TYPE TRANSCRIPTIONAL REGULATOR EXSA"/>
    <property type="match status" value="1"/>
</dbReference>
<proteinExistence type="predicted"/>
<reference evidence="7 8" key="1">
    <citation type="submission" date="2017-05" db="EMBL/GenBank/DDBJ databases">
        <authorList>
            <person name="Varghese N."/>
            <person name="Submissions S."/>
        </authorList>
    </citation>
    <scope>NUCLEOTIDE SEQUENCE [LARGE SCALE GENOMIC DNA]</scope>
    <source>
        <strain evidence="7 8">MACB1020</strain>
    </source>
</reference>
<dbReference type="PROSITE" id="PS01124">
    <property type="entry name" value="HTH_ARAC_FAMILY_2"/>
    <property type="match status" value="1"/>
</dbReference>
<accession>A0ABY1S7M0</accession>
<feature type="transmembrane region" description="Helical" evidence="5">
    <location>
        <begin position="12"/>
        <end position="35"/>
    </location>
</feature>
<evidence type="ECO:0000256" key="5">
    <source>
        <dbReference type="SAM" id="Phobius"/>
    </source>
</evidence>
<dbReference type="PANTHER" id="PTHR43280">
    <property type="entry name" value="ARAC-FAMILY TRANSCRIPTIONAL REGULATOR"/>
    <property type="match status" value="1"/>
</dbReference>
<dbReference type="Gene3D" id="1.10.10.60">
    <property type="entry name" value="Homeodomain-like"/>
    <property type="match status" value="2"/>
</dbReference>
<dbReference type="InterPro" id="IPR018060">
    <property type="entry name" value="HTH_AraC"/>
</dbReference>
<evidence type="ECO:0000256" key="2">
    <source>
        <dbReference type="ARBA" id="ARBA00023125"/>
    </source>
</evidence>
<keyword evidence="8" id="KW-1185">Reference proteome</keyword>
<protein>
    <submittedName>
        <fullName evidence="7">AraC-type DNA-binding protein</fullName>
    </submittedName>
</protein>
<sequence length="793" mass="93944">MGRTICIKKSANMFLIFLVMVFLFHFLMSVFLLYMTKELILRDIINDKSLQLDKLREKIDNELKKMNEIVTRILTDDELKWVGNLRGLRENSLDLWEYFEYYKHFKDIGMINGELKPIIVLFLREGEIVYFASEEFGSFFTFGFENFCNYFSPDRMNCRVWLNKIFDKNNSKCKNKLISQEYSISGQRILALHETYYFPFDNIGNQLAILLVIIDVAKFCKLLKENKLNSQDSIILIYDRCEKKILTSNKADINNTINNILEKLSKNKKYISNLYNVITIRNKKYIFLRLASNVYDWDYVYLVPYNSIKSEIYISRTVYTLYLTEFTLFIIIISLYAIYIKLYKVRTYKITKGLKNVNEENENKILTFRCINKLKEKDRRLIHTKITSYRILNKITSKQELLNDMIIEKLIYGWSYSKGAIEEKIQSIGLKIGGKKFLVAIIKMLSLTKQVRTRDIIKNELESIRVDSKINLVFYYVYQLADSDLALILAFDEDEDEKVSQNVNLWLRLIGDRLVIKICHKYLIAVGRIVNNIDECRISFLDAKEIIEANKLITTENVENGILWYYNVVKKDNNIWYPIEIEERLMLLVNLGKISEIEEILHLLYYKNFEEKDISLSLKYVLISELIGTIIKIANMTKVNIDNLFDIKNFIFIEENDFDRLFEDIKQVFINITEQIKRNRKASKEKLIEEILEFINKNLFNPNMSISLVAERFNLSESYFSNIFKNAVGIKFSDYVEKLRIEEAYKLIKQKKWNLDDISKMVGYTNIKTFRRAFKRVKGCLPSEILNINEHDI</sequence>
<evidence type="ECO:0000256" key="4">
    <source>
        <dbReference type="SAM" id="Coils"/>
    </source>
</evidence>
<dbReference type="Pfam" id="PF12833">
    <property type="entry name" value="HTH_18"/>
    <property type="match status" value="1"/>
</dbReference>
<dbReference type="RefSeq" id="WP_015908239.1">
    <property type="nucleotide sequence ID" value="NZ_FUZJ01000001.1"/>
</dbReference>
<feature type="domain" description="HTH araC/xylS-type" evidence="6">
    <location>
        <begin position="689"/>
        <end position="788"/>
    </location>
</feature>
<keyword evidence="1" id="KW-0805">Transcription regulation</keyword>
<feature type="transmembrane region" description="Helical" evidence="5">
    <location>
        <begin position="319"/>
        <end position="339"/>
    </location>
</feature>
<keyword evidence="3" id="KW-0804">Transcription</keyword>
<dbReference type="GeneID" id="31773209"/>
<dbReference type="SMART" id="SM00342">
    <property type="entry name" value="HTH_ARAC"/>
    <property type="match status" value="1"/>
</dbReference>
<name>A0ABY1S7M0_CALBS</name>
<keyword evidence="2 7" id="KW-0238">DNA-binding</keyword>
<keyword evidence="4" id="KW-0175">Coiled coil</keyword>
<keyword evidence="5" id="KW-1133">Transmembrane helix</keyword>
<gene>
    <name evidence="7" type="ORF">SAMN05216240_1217</name>
</gene>
<feature type="coiled-coil region" evidence="4">
    <location>
        <begin position="45"/>
        <end position="72"/>
    </location>
</feature>
<evidence type="ECO:0000256" key="1">
    <source>
        <dbReference type="ARBA" id="ARBA00023015"/>
    </source>
</evidence>
<evidence type="ECO:0000313" key="8">
    <source>
        <dbReference type="Proteomes" id="UP000196803"/>
    </source>
</evidence>
<organism evidence="7 8">
    <name type="scientific">Caldicellulosiruptor bescii</name>
    <name type="common">Anaerocellum thermophilum</name>
    <dbReference type="NCBI Taxonomy" id="31899"/>
    <lineage>
        <taxon>Bacteria</taxon>
        <taxon>Bacillati</taxon>
        <taxon>Bacillota</taxon>
        <taxon>Bacillota incertae sedis</taxon>
        <taxon>Caldicellulosiruptorales</taxon>
        <taxon>Caldicellulosiruptoraceae</taxon>
        <taxon>Caldicellulosiruptor</taxon>
    </lineage>
</organism>
<dbReference type="SUPFAM" id="SSF46689">
    <property type="entry name" value="Homeodomain-like"/>
    <property type="match status" value="2"/>
</dbReference>
<evidence type="ECO:0000256" key="3">
    <source>
        <dbReference type="ARBA" id="ARBA00023163"/>
    </source>
</evidence>
<dbReference type="Proteomes" id="UP000196803">
    <property type="component" value="Unassembled WGS sequence"/>
</dbReference>
<comment type="caution">
    <text evidence="7">The sequence shown here is derived from an EMBL/GenBank/DDBJ whole genome shotgun (WGS) entry which is preliminary data.</text>
</comment>
<dbReference type="GO" id="GO:0003677">
    <property type="term" value="F:DNA binding"/>
    <property type="evidence" value="ECO:0007669"/>
    <property type="project" value="UniProtKB-KW"/>
</dbReference>
<keyword evidence="5" id="KW-0472">Membrane</keyword>
<dbReference type="EMBL" id="FXXC01000001">
    <property type="protein sequence ID" value="SMR92806.1"/>
    <property type="molecule type" value="Genomic_DNA"/>
</dbReference>
<evidence type="ECO:0000313" key="7">
    <source>
        <dbReference type="EMBL" id="SMR92806.1"/>
    </source>
</evidence>
<keyword evidence="5" id="KW-0812">Transmembrane</keyword>